<dbReference type="Proteomes" id="UP000836788">
    <property type="component" value="Chromosome 14"/>
</dbReference>
<gene>
    <name evidence="3" type="ORF">PTTT1_LOCUS15277</name>
</gene>
<dbReference type="EMBL" id="OU594955">
    <property type="protein sequence ID" value="CAG9281062.1"/>
    <property type="molecule type" value="Genomic_DNA"/>
</dbReference>
<feature type="region of interest" description="Disordered" evidence="1">
    <location>
        <begin position="69"/>
        <end position="96"/>
    </location>
</feature>
<proteinExistence type="predicted"/>
<organism evidence="3">
    <name type="scientific">Phaeodactylum tricornutum</name>
    <name type="common">Diatom</name>
    <dbReference type="NCBI Taxonomy" id="2850"/>
    <lineage>
        <taxon>Eukaryota</taxon>
        <taxon>Sar</taxon>
        <taxon>Stramenopiles</taxon>
        <taxon>Ochrophyta</taxon>
        <taxon>Bacillariophyta</taxon>
        <taxon>Bacillariophyceae</taxon>
        <taxon>Bacillariophycidae</taxon>
        <taxon>Naviculales</taxon>
        <taxon>Phaeodactylaceae</taxon>
        <taxon>Phaeodactylum</taxon>
    </lineage>
</organism>
<feature type="compositionally biased region" description="Acidic residues" evidence="1">
    <location>
        <begin position="283"/>
        <end position="312"/>
    </location>
</feature>
<dbReference type="InterPro" id="IPR040025">
    <property type="entry name" value="Znf622/Rei1/Reh1"/>
</dbReference>
<evidence type="ECO:0000259" key="2">
    <source>
        <dbReference type="PROSITE" id="PS00028"/>
    </source>
</evidence>
<dbReference type="InterPro" id="IPR041661">
    <property type="entry name" value="ZN622/Rei1/Reh1_Znf-C2H2"/>
</dbReference>
<dbReference type="PANTHER" id="PTHR13182">
    <property type="entry name" value="ZINC FINGER PROTEIN 622"/>
    <property type="match status" value="1"/>
</dbReference>
<dbReference type="PROSITE" id="PS00028">
    <property type="entry name" value="ZINC_FINGER_C2H2_1"/>
    <property type="match status" value="1"/>
</dbReference>
<dbReference type="InterPro" id="IPR013087">
    <property type="entry name" value="Znf_C2H2_type"/>
</dbReference>
<accession>A0A8J9S2Q6</accession>
<dbReference type="AlphaFoldDB" id="A0A8J9S2Q6"/>
<dbReference type="Pfam" id="PF12756">
    <property type="entry name" value="zf-C2H2_2"/>
    <property type="match status" value="1"/>
</dbReference>
<name>A0A8J9S2Q6_PHATR</name>
<dbReference type="PANTHER" id="PTHR13182:SF8">
    <property type="entry name" value="CYTOPLASMIC 60S SUBUNIT BIOGENESIS FACTOR ZNF622"/>
    <property type="match status" value="1"/>
</dbReference>
<protein>
    <recommendedName>
        <fullName evidence="2">C2H2-type domain-containing protein</fullName>
    </recommendedName>
</protein>
<dbReference type="GO" id="GO:0042273">
    <property type="term" value="P:ribosomal large subunit biogenesis"/>
    <property type="evidence" value="ECO:0007669"/>
    <property type="project" value="TreeGrafter"/>
</dbReference>
<sequence>MSEQQEENLELTSTTAPGQTFPTRTALAEHYKTDWHKYNLKRRQANLPVLLEPDFQARLEAAKALQQTKQVGTNHLKQNSKSNKQRNSNRDAAKNGVVQLPQASAYHRIKEEELQNQNHKNQMELETPIGATAAELALADTMEPETVAQLAAEALVEIEPRQCLFDPHMSPSVEANVDRMSRKYGFFVPDREYLTDLEGLVGYCQEKIKLGHVCIYCQRVFTTWQGCQKHMIATRHCKVRYEPNVDLEEYAVFYDFTAADNDFLGRIKKNASNANAHDLKEEMEVDDTVGIKDEDDWEDVSEDEEEAENEDMNAVDDEDEALYNGYEEEIHGMGFGVTPLGELIFPDGRIIGHRALRRYYKQRPVMPNQSTAVVAARHAAGERLYRGRVYNIGGETASTNTNTTEDALAFRQAGIAPGLASGRAGKGILVSSNAGAFSQVSVYRYRAAIRKQRRGNDEGHRLWNKSNQNINRMDKKHNRLMNGVSVAHAAR</sequence>
<evidence type="ECO:0000313" key="3">
    <source>
        <dbReference type="EMBL" id="CAG9281062.1"/>
    </source>
</evidence>
<feature type="compositionally biased region" description="Low complexity" evidence="1">
    <location>
        <begin position="77"/>
        <end position="86"/>
    </location>
</feature>
<feature type="compositionally biased region" description="Polar residues" evidence="1">
    <location>
        <begin position="10"/>
        <end position="23"/>
    </location>
</feature>
<feature type="domain" description="C2H2-type" evidence="2">
    <location>
        <begin position="214"/>
        <end position="236"/>
    </location>
</feature>
<evidence type="ECO:0000256" key="1">
    <source>
        <dbReference type="SAM" id="MobiDB-lite"/>
    </source>
</evidence>
<dbReference type="GO" id="GO:0030687">
    <property type="term" value="C:preribosome, large subunit precursor"/>
    <property type="evidence" value="ECO:0007669"/>
    <property type="project" value="TreeGrafter"/>
</dbReference>
<reference evidence="3" key="1">
    <citation type="submission" date="2022-02" db="EMBL/GenBank/DDBJ databases">
        <authorList>
            <person name="Giguere J D."/>
        </authorList>
    </citation>
    <scope>NUCLEOTIDE SEQUENCE</scope>
    <source>
        <strain evidence="3">CCAP 1055/1</strain>
    </source>
</reference>
<feature type="region of interest" description="Disordered" evidence="1">
    <location>
        <begin position="278"/>
        <end position="312"/>
    </location>
</feature>
<feature type="region of interest" description="Disordered" evidence="1">
    <location>
        <begin position="1"/>
        <end position="23"/>
    </location>
</feature>